<name>A0A643K3K7_9EURY</name>
<sequence>MSRAPRVTFVRDAVVAILVLVGLYALSFGVQFPPVQIPGYLLIVGFDLLEVAFGSAGVNFNLLFAAYIVGLGLVGAAVAHFLRLGGRATDLPQWRLGVAGALAIVGTISLLFGLRVFLVSTERTPVLVTGAAGIVLLALAGWFSGLYRIEFGPTQ</sequence>
<feature type="transmembrane region" description="Helical" evidence="1">
    <location>
        <begin position="126"/>
        <end position="147"/>
    </location>
</feature>
<keyword evidence="1" id="KW-0472">Membrane</keyword>
<evidence type="ECO:0000256" key="1">
    <source>
        <dbReference type="SAM" id="Phobius"/>
    </source>
</evidence>
<dbReference type="RefSeq" id="WP_151139079.1">
    <property type="nucleotide sequence ID" value="NZ_VZUS01000001.1"/>
</dbReference>
<gene>
    <name evidence="2" type="ORF">Hfx1149_13065</name>
</gene>
<accession>A0A643K3K7</accession>
<reference evidence="2" key="1">
    <citation type="submission" date="2019-09" db="EMBL/GenBank/DDBJ databases">
        <title>Genomic analysis of Haloferax sp. CBA1149.</title>
        <authorList>
            <person name="Roh S.W."/>
        </authorList>
    </citation>
    <scope>NUCLEOTIDE SEQUENCE</scope>
    <source>
        <strain evidence="2">CBA1149</strain>
    </source>
</reference>
<feature type="transmembrane region" description="Helical" evidence="1">
    <location>
        <begin position="62"/>
        <end position="82"/>
    </location>
</feature>
<dbReference type="EMBL" id="VZUS01000001">
    <property type="protein sequence ID" value="KAB1188911.1"/>
    <property type="molecule type" value="Genomic_DNA"/>
</dbReference>
<comment type="caution">
    <text evidence="2">The sequence shown here is derived from an EMBL/GenBank/DDBJ whole genome shotgun (WGS) entry which is preliminary data.</text>
</comment>
<protein>
    <submittedName>
        <fullName evidence="2">Uncharacterized protein</fullName>
    </submittedName>
</protein>
<keyword evidence="1" id="KW-0812">Transmembrane</keyword>
<dbReference type="AlphaFoldDB" id="A0A643K3K7"/>
<keyword evidence="1" id="KW-1133">Transmembrane helix</keyword>
<feature type="transmembrane region" description="Helical" evidence="1">
    <location>
        <begin position="94"/>
        <end position="114"/>
    </location>
</feature>
<evidence type="ECO:0000313" key="2">
    <source>
        <dbReference type="EMBL" id="KAB1188911.1"/>
    </source>
</evidence>
<organism evidence="2">
    <name type="scientific">Haloferax sp. CBA1149</name>
    <dbReference type="NCBI Taxonomy" id="2650753"/>
    <lineage>
        <taxon>Archaea</taxon>
        <taxon>Methanobacteriati</taxon>
        <taxon>Methanobacteriota</taxon>
        <taxon>Stenosarchaea group</taxon>
        <taxon>Halobacteria</taxon>
        <taxon>Halobacteriales</taxon>
        <taxon>Haloferacaceae</taxon>
        <taxon>Haloferax</taxon>
    </lineage>
</organism>
<proteinExistence type="predicted"/>